<feature type="transmembrane region" description="Helical" evidence="5">
    <location>
        <begin position="32"/>
        <end position="61"/>
    </location>
</feature>
<dbReference type="RefSeq" id="WP_142023729.1">
    <property type="nucleotide sequence ID" value="NZ_VFQE01000001.1"/>
</dbReference>
<keyword evidence="5" id="KW-0813">Transport</keyword>
<feature type="transmembrane region" description="Helical" evidence="5">
    <location>
        <begin position="124"/>
        <end position="145"/>
    </location>
</feature>
<comment type="caution">
    <text evidence="8">The sequence shown here is derived from an EMBL/GenBank/DDBJ whole genome shotgun (WGS) entry which is preliminary data.</text>
</comment>
<evidence type="ECO:0000256" key="4">
    <source>
        <dbReference type="ARBA" id="ARBA00023136"/>
    </source>
</evidence>
<dbReference type="Pfam" id="PF00528">
    <property type="entry name" value="BPD_transp_1"/>
    <property type="match status" value="1"/>
</dbReference>
<evidence type="ECO:0000256" key="2">
    <source>
        <dbReference type="ARBA" id="ARBA00022692"/>
    </source>
</evidence>
<evidence type="ECO:0000256" key="1">
    <source>
        <dbReference type="ARBA" id="ARBA00004141"/>
    </source>
</evidence>
<proteinExistence type="inferred from homology"/>
<feature type="domain" description="ABC transmembrane type-1" evidence="7">
    <location>
        <begin position="86"/>
        <end position="293"/>
    </location>
</feature>
<sequence>MTTTRDAEPSAPTSPSGKAGAARRRPGPRTRAALLVLPALVPVVAVVGAALTSAVLLSLGLTPLVGEPSLSLDAYRAVATDLGSSLRTSLGIAAASTAIAAAVGLCLALAATAAVRRSRLLGTLAALTIPIPHLVGAAAMGLLLADAGFLSRLVGVDPSSWPPLVGGRLWVAVVAEYAWKESAFVALVVAGVLSSRAASYAETAALLGAGRWARLRHVTLPLAAPALGATAAVSFVYTLGSYEVAALLGRAYPEPLAVLAFRLFTSIDLAARPQAAAVAVTTALLALAVVLLALRALRRLAAEQ</sequence>
<evidence type="ECO:0000256" key="6">
    <source>
        <dbReference type="SAM" id="MobiDB-lite"/>
    </source>
</evidence>
<protein>
    <submittedName>
        <fullName evidence="8">Carbohydrate ABC transporter membrane protein 1 (CUT1 family)</fullName>
    </submittedName>
</protein>
<dbReference type="PANTHER" id="PTHR43759">
    <property type="entry name" value="TREHALOSE TRANSPORT SYSTEM PERMEASE PROTEIN SUGA"/>
    <property type="match status" value="1"/>
</dbReference>
<feature type="transmembrane region" description="Helical" evidence="5">
    <location>
        <begin position="275"/>
        <end position="294"/>
    </location>
</feature>
<dbReference type="GO" id="GO:0055085">
    <property type="term" value="P:transmembrane transport"/>
    <property type="evidence" value="ECO:0007669"/>
    <property type="project" value="InterPro"/>
</dbReference>
<dbReference type="GO" id="GO:0005886">
    <property type="term" value="C:plasma membrane"/>
    <property type="evidence" value="ECO:0007669"/>
    <property type="project" value="UniProtKB-SubCell"/>
</dbReference>
<keyword evidence="2 5" id="KW-0812">Transmembrane</keyword>
<dbReference type="PROSITE" id="PS50928">
    <property type="entry name" value="ABC_TM1"/>
    <property type="match status" value="1"/>
</dbReference>
<keyword evidence="3 5" id="KW-1133">Transmembrane helix</keyword>
<keyword evidence="9" id="KW-1185">Reference proteome</keyword>
<gene>
    <name evidence="8" type="ORF">FHU33_0274</name>
</gene>
<dbReference type="EMBL" id="VFQE01000001">
    <property type="protein sequence ID" value="TQN40923.1"/>
    <property type="molecule type" value="Genomic_DNA"/>
</dbReference>
<feature type="transmembrane region" description="Helical" evidence="5">
    <location>
        <begin position="219"/>
        <end position="240"/>
    </location>
</feature>
<feature type="region of interest" description="Disordered" evidence="6">
    <location>
        <begin position="1"/>
        <end position="26"/>
    </location>
</feature>
<organism evidence="8 9">
    <name type="scientific">Blastococcus colisei</name>
    <dbReference type="NCBI Taxonomy" id="1564162"/>
    <lineage>
        <taxon>Bacteria</taxon>
        <taxon>Bacillati</taxon>
        <taxon>Actinomycetota</taxon>
        <taxon>Actinomycetes</taxon>
        <taxon>Geodermatophilales</taxon>
        <taxon>Geodermatophilaceae</taxon>
        <taxon>Blastococcus</taxon>
    </lineage>
</organism>
<evidence type="ECO:0000256" key="5">
    <source>
        <dbReference type="RuleBase" id="RU363032"/>
    </source>
</evidence>
<evidence type="ECO:0000259" key="7">
    <source>
        <dbReference type="PROSITE" id="PS50928"/>
    </source>
</evidence>
<comment type="subcellular location">
    <subcellularLocation>
        <location evidence="5">Cell membrane</location>
        <topology evidence="5">Multi-pass membrane protein</topology>
    </subcellularLocation>
    <subcellularLocation>
        <location evidence="1">Membrane</location>
        <topology evidence="1">Multi-pass membrane protein</topology>
    </subcellularLocation>
</comment>
<evidence type="ECO:0000313" key="9">
    <source>
        <dbReference type="Proteomes" id="UP000319865"/>
    </source>
</evidence>
<accession>A0A543PA10</accession>
<dbReference type="AlphaFoldDB" id="A0A543PA10"/>
<dbReference type="InterPro" id="IPR035906">
    <property type="entry name" value="MetI-like_sf"/>
</dbReference>
<dbReference type="InterPro" id="IPR052730">
    <property type="entry name" value="Sugar_ABC_transporter"/>
</dbReference>
<comment type="similarity">
    <text evidence="5">Belongs to the binding-protein-dependent transport system permease family.</text>
</comment>
<dbReference type="CDD" id="cd06261">
    <property type="entry name" value="TM_PBP2"/>
    <property type="match status" value="1"/>
</dbReference>
<evidence type="ECO:0000256" key="3">
    <source>
        <dbReference type="ARBA" id="ARBA00022989"/>
    </source>
</evidence>
<name>A0A543PA10_9ACTN</name>
<dbReference type="Proteomes" id="UP000319865">
    <property type="component" value="Unassembled WGS sequence"/>
</dbReference>
<dbReference type="Gene3D" id="1.10.3720.10">
    <property type="entry name" value="MetI-like"/>
    <property type="match status" value="1"/>
</dbReference>
<dbReference type="SUPFAM" id="SSF161098">
    <property type="entry name" value="MetI-like"/>
    <property type="match status" value="1"/>
</dbReference>
<feature type="transmembrane region" description="Helical" evidence="5">
    <location>
        <begin position="90"/>
        <end position="112"/>
    </location>
</feature>
<dbReference type="InterPro" id="IPR000515">
    <property type="entry name" value="MetI-like"/>
</dbReference>
<evidence type="ECO:0000313" key="8">
    <source>
        <dbReference type="EMBL" id="TQN40923.1"/>
    </source>
</evidence>
<feature type="transmembrane region" description="Helical" evidence="5">
    <location>
        <begin position="183"/>
        <end position="207"/>
    </location>
</feature>
<keyword evidence="4 5" id="KW-0472">Membrane</keyword>
<dbReference type="OrthoDB" id="9809681at2"/>
<reference evidence="8 9" key="1">
    <citation type="submission" date="2019-06" db="EMBL/GenBank/DDBJ databases">
        <title>Sequencing the genomes of 1000 actinobacteria strains.</title>
        <authorList>
            <person name="Klenk H.-P."/>
        </authorList>
    </citation>
    <scope>NUCLEOTIDE SEQUENCE [LARGE SCALE GENOMIC DNA]</scope>
    <source>
        <strain evidence="8 9">DSM 46837</strain>
    </source>
</reference>
<dbReference type="PANTHER" id="PTHR43759:SF1">
    <property type="entry name" value="GLUCOSE IMPORT SYSTEM PERMEASE PROTEIN GLCT"/>
    <property type="match status" value="1"/>
</dbReference>